<dbReference type="AlphaFoldDB" id="A0A7E4VK76"/>
<keyword evidence="2" id="KW-1185">Reference proteome</keyword>
<feature type="region of interest" description="Disordered" evidence="1">
    <location>
        <begin position="1"/>
        <end position="32"/>
    </location>
</feature>
<evidence type="ECO:0000313" key="2">
    <source>
        <dbReference type="Proteomes" id="UP000492821"/>
    </source>
</evidence>
<name>A0A7E4VK76_PANRE</name>
<reference evidence="3" key="2">
    <citation type="submission" date="2020-10" db="UniProtKB">
        <authorList>
            <consortium name="WormBaseParasite"/>
        </authorList>
    </citation>
    <scope>IDENTIFICATION</scope>
</reference>
<accession>A0A7E4VK76</accession>
<dbReference type="Proteomes" id="UP000492821">
    <property type="component" value="Unassembled WGS sequence"/>
</dbReference>
<dbReference type="WBParaSite" id="Pan_g22183.t1">
    <property type="protein sequence ID" value="Pan_g22183.t1"/>
    <property type="gene ID" value="Pan_g22183"/>
</dbReference>
<evidence type="ECO:0000256" key="1">
    <source>
        <dbReference type="SAM" id="MobiDB-lite"/>
    </source>
</evidence>
<reference evidence="2" key="1">
    <citation type="journal article" date="2013" name="Genetics">
        <title>The draft genome and transcriptome of Panagrellus redivivus are shaped by the harsh demands of a free-living lifestyle.</title>
        <authorList>
            <person name="Srinivasan J."/>
            <person name="Dillman A.R."/>
            <person name="Macchietto M.G."/>
            <person name="Heikkinen L."/>
            <person name="Lakso M."/>
            <person name="Fracchia K.M."/>
            <person name="Antoshechkin I."/>
            <person name="Mortazavi A."/>
            <person name="Wong G."/>
            <person name="Sternberg P.W."/>
        </authorList>
    </citation>
    <scope>NUCLEOTIDE SEQUENCE [LARGE SCALE GENOMIC DNA]</scope>
    <source>
        <strain evidence="2">MT8872</strain>
    </source>
</reference>
<proteinExistence type="predicted"/>
<organism evidence="2 3">
    <name type="scientific">Panagrellus redivivus</name>
    <name type="common">Microworm</name>
    <dbReference type="NCBI Taxonomy" id="6233"/>
    <lineage>
        <taxon>Eukaryota</taxon>
        <taxon>Metazoa</taxon>
        <taxon>Ecdysozoa</taxon>
        <taxon>Nematoda</taxon>
        <taxon>Chromadorea</taxon>
        <taxon>Rhabditida</taxon>
        <taxon>Tylenchina</taxon>
        <taxon>Panagrolaimomorpha</taxon>
        <taxon>Panagrolaimoidea</taxon>
        <taxon>Panagrolaimidae</taxon>
        <taxon>Panagrellus</taxon>
    </lineage>
</organism>
<sequence>MDDSFECITPDGLVYSNPSSSEIDSSSTPSGPTLNEAKLAILQSCKLAKLTKDHPVMWKDIQKAYKVENNADLDDKFINQRLQTIEAMEADDDAFFAEQLHHFSRN</sequence>
<protein>
    <submittedName>
        <fullName evidence="3">Uncharacterized protein</fullName>
    </submittedName>
</protein>
<feature type="compositionally biased region" description="Low complexity" evidence="1">
    <location>
        <begin position="16"/>
        <end position="32"/>
    </location>
</feature>
<evidence type="ECO:0000313" key="3">
    <source>
        <dbReference type="WBParaSite" id="Pan_g22183.t1"/>
    </source>
</evidence>